<organism evidence="1 2">
    <name type="scientific">Stenotrophomonas maltophilia</name>
    <name type="common">Pseudomonas maltophilia</name>
    <name type="synonym">Xanthomonas maltophilia</name>
    <dbReference type="NCBI Taxonomy" id="40324"/>
    <lineage>
        <taxon>Bacteria</taxon>
        <taxon>Pseudomonadati</taxon>
        <taxon>Pseudomonadota</taxon>
        <taxon>Gammaproteobacteria</taxon>
        <taxon>Lysobacterales</taxon>
        <taxon>Lysobacteraceae</taxon>
        <taxon>Stenotrophomonas</taxon>
        <taxon>Stenotrophomonas maltophilia group</taxon>
    </lineage>
</organism>
<protein>
    <submittedName>
        <fullName evidence="1">Uncharacterized protein</fullName>
    </submittedName>
</protein>
<dbReference type="AlphaFoldDB" id="A0A1A6XN62"/>
<dbReference type="RefSeq" id="WP_065200561.1">
    <property type="nucleotide sequence ID" value="NZ_LYVJ01000015.1"/>
</dbReference>
<sequence>MNDGISDLLDRLHSCEVAIEVHRGYLKAMEYGLRMAVATHPAREQLSDAWLQLLPNIAAKHRDDGGELFAAAFEQALTVLTEQIGAN</sequence>
<dbReference type="EMBL" id="LYVJ01000015">
    <property type="protein sequence ID" value="OBU64398.1"/>
    <property type="molecule type" value="Genomic_DNA"/>
</dbReference>
<comment type="caution">
    <text evidence="1">The sequence shown here is derived from an EMBL/GenBank/DDBJ whole genome shotgun (WGS) entry which is preliminary data.</text>
</comment>
<accession>A0A1A6XN62</accession>
<proteinExistence type="predicted"/>
<dbReference type="OrthoDB" id="6040872at2"/>
<gene>
    <name evidence="1" type="ORF">A9K58_17570</name>
</gene>
<evidence type="ECO:0000313" key="1">
    <source>
        <dbReference type="EMBL" id="OBU64398.1"/>
    </source>
</evidence>
<reference evidence="1 2" key="1">
    <citation type="submission" date="2016-05" db="EMBL/GenBank/DDBJ databases">
        <title>Draft Genome Sequences of Stenotrophomonas maltophilia Strains Sm32COP, Sm41DVV, Sm46PAILV, SmF3, SmF22, SmSOFb1 and SmCVFa1, Isolated from Different Manures, in France.</title>
        <authorList>
            <person name="Nazaret S."/>
            <person name="Bodilis J."/>
        </authorList>
    </citation>
    <scope>NUCLEOTIDE SEQUENCE [LARGE SCALE GENOMIC DNA]</scope>
    <source>
        <strain evidence="1 2">Sm46PAILV</strain>
    </source>
</reference>
<evidence type="ECO:0000313" key="2">
    <source>
        <dbReference type="Proteomes" id="UP000092256"/>
    </source>
</evidence>
<name>A0A1A6XN62_STEMA</name>
<dbReference type="Proteomes" id="UP000092256">
    <property type="component" value="Unassembled WGS sequence"/>
</dbReference>